<evidence type="ECO:0000259" key="25">
    <source>
        <dbReference type="Pfam" id="PF00685"/>
    </source>
</evidence>
<dbReference type="GO" id="GO:0006814">
    <property type="term" value="P:sodium ion transport"/>
    <property type="evidence" value="ECO:0007669"/>
    <property type="project" value="UniProtKB-KW"/>
</dbReference>
<feature type="transmembrane region" description="Helical" evidence="24">
    <location>
        <begin position="6"/>
        <end position="26"/>
    </location>
</feature>
<dbReference type="GO" id="GO:0008146">
    <property type="term" value="F:sulfotransferase activity"/>
    <property type="evidence" value="ECO:0007669"/>
    <property type="project" value="InterPro"/>
</dbReference>
<keyword evidence="27" id="KW-1185">Reference proteome</keyword>
<evidence type="ECO:0000256" key="9">
    <source>
        <dbReference type="ARBA" id="ARBA00022592"/>
    </source>
</evidence>
<evidence type="ECO:0000256" key="6">
    <source>
        <dbReference type="ARBA" id="ARBA00022448"/>
    </source>
</evidence>
<keyword evidence="13 24" id="KW-1133">Transmembrane helix</keyword>
<evidence type="ECO:0000256" key="23">
    <source>
        <dbReference type="SAM" id="MobiDB-lite"/>
    </source>
</evidence>
<dbReference type="Pfam" id="PF00685">
    <property type="entry name" value="Sulfotransfer_1"/>
    <property type="match status" value="1"/>
</dbReference>
<dbReference type="Pfam" id="PF01384">
    <property type="entry name" value="PHO4"/>
    <property type="match status" value="1"/>
</dbReference>
<reference evidence="26 27" key="1">
    <citation type="journal article" date="2012" name="Genome Biol.">
        <title>Sequencing three crocodilian genomes to illuminate the evolution of archosaurs and amniotes.</title>
        <authorList>
            <person name="St John J.A."/>
            <person name="Braun E.L."/>
            <person name="Isberg S.R."/>
            <person name="Miles L.G."/>
            <person name="Chong A.Y."/>
            <person name="Gongora J."/>
            <person name="Dalzell P."/>
            <person name="Moran C."/>
            <person name="Bed'hom B."/>
            <person name="Abzhanov A."/>
            <person name="Burgess S.C."/>
            <person name="Cooksey A.M."/>
            <person name="Castoe T.A."/>
            <person name="Crawford N.G."/>
            <person name="Densmore L.D."/>
            <person name="Drew J.C."/>
            <person name="Edwards S.V."/>
            <person name="Faircloth B.C."/>
            <person name="Fujita M.K."/>
            <person name="Greenwold M.J."/>
            <person name="Hoffmann F.G."/>
            <person name="Howard J.M."/>
            <person name="Iguchi T."/>
            <person name="Janes D.E."/>
            <person name="Khan S.Y."/>
            <person name="Kohno S."/>
            <person name="de Koning A.J."/>
            <person name="Lance S.L."/>
            <person name="McCarthy F.M."/>
            <person name="McCormack J.E."/>
            <person name="Merchant M.E."/>
            <person name="Peterson D.G."/>
            <person name="Pollock D.D."/>
            <person name="Pourmand N."/>
            <person name="Raney B.J."/>
            <person name="Roessler K.A."/>
            <person name="Sanford J.R."/>
            <person name="Sawyer R.H."/>
            <person name="Schmidt C.J."/>
            <person name="Triplett E.W."/>
            <person name="Tuberville T.D."/>
            <person name="Venegas-Anaya M."/>
            <person name="Howard J.T."/>
            <person name="Jarvis E.D."/>
            <person name="Guillette L.J.Jr."/>
            <person name="Glenn T.C."/>
            <person name="Green R.E."/>
            <person name="Ray D.A."/>
        </authorList>
    </citation>
    <scope>NUCLEOTIDE SEQUENCE [LARGE SCALE GENOMIC DNA]</scope>
    <source>
        <strain evidence="26">KSC_2009_1</strain>
    </source>
</reference>
<dbReference type="GO" id="GO:0035435">
    <property type="term" value="P:phosphate ion transmembrane transport"/>
    <property type="evidence" value="ECO:0007669"/>
    <property type="project" value="TreeGrafter"/>
</dbReference>
<gene>
    <name evidence="26" type="primary">SLC20A2</name>
    <name evidence="26" type="ORF">Y1Q_0002096</name>
</gene>
<dbReference type="Proteomes" id="UP000050525">
    <property type="component" value="Unassembled WGS sequence"/>
</dbReference>
<evidence type="ECO:0000256" key="20">
    <source>
        <dbReference type="ARBA" id="ARBA00035083"/>
    </source>
</evidence>
<feature type="transmembrane region" description="Helical" evidence="24">
    <location>
        <begin position="212"/>
        <end position="238"/>
    </location>
</feature>
<evidence type="ECO:0000256" key="2">
    <source>
        <dbReference type="ARBA" id="ARBA00004496"/>
    </source>
</evidence>
<dbReference type="AlphaFoldDB" id="A0A151MJ36"/>
<sequence length="1023" mass="114203">MVLVEYLWMVIVGFIVAFILAFSVGANDVANSFGTAVGSGVVTLRQACILASIFETTGSVLLGAKVGETIRKGIIDVNLYNSTVDLLMAGEVSAMVGSAVWQLIASFLKLPISGTHCIVGATIGFSLVAIGTQGVQWMQLVKIVASWFISPLLSGLMSGVLFVLIRYCILNKEDPVPNGLRALPVFYAATIAINVFSIMYTGAPVLGLVLPMWAIAVISIGVSLVFAFVVWIFVCPWMKRKIASRLKKDAALSRISDESLDKIQDEETPVFKELPGAKATDESTIPLTGSITEAAGVSDSIANGSHPRVPYGRAFSMTHTSMKSPVSNGTFNFDGQMRSDGHVYHTVHKDSGLYKDLLHKIHLDRANDDRPTQDNNYKLLRRNNSYTCYTAAICGMPVHSAFKATDTSTPEDSEKLVGDTVSYSKKRVRYDSYSSYCNAVAEAEIEAEEGGVEMKLASELSDPNQPPDDPVEEEKEEKDASEVHLLFHFLQILTACFGSFAHGGNDVSNAIGPLVALWLIYDQGGVLQEAATPIWLLLYGGLGICVGLWVWGRRVIQTMGKDLTPITPSSGFTIELASAFTVVVASNVGLPVSTTHCKVGSVVAVGWIRSRKGVDWHLFRNIFLAWFVTVPVAGLFSAGIMAIFILTTEHYRVMPGSEFTLKMGIAITLEKSSSSVLPMACGTCDLPGDDLLQMREHNPFQLQITAGLVKDGHWCLYFTDSHLTSRHPKMEEEHMPRRELESIHGIPLYWCFVEKWGQVEAFQARPDDLLISTYPKSGTTWISEIVDMIYNDGDVEKCKRDAIFNRVPFMEMSTPNFINGTEQLDKMPSPRLVKTHVPVQLLPISFWEKDCKMIYVARNAKDVAVSYYYFYQMAKLHPDPGPWNEFLEKFMAGNVAYGSWYDHVKGWWEKAKDYRILFLYYEDMKEDPKREVQKVIQFLGKELKEEVVNKILHHTSFQEMKKNPSVNYETMPSWALDHSISPFMRKGISGDWKNHFTVAQNERFNRHYEEQMKGLALRFRMEI</sequence>
<dbReference type="InterPro" id="IPR000863">
    <property type="entry name" value="Sulfotransferase_dom"/>
</dbReference>
<evidence type="ECO:0000256" key="14">
    <source>
        <dbReference type="ARBA" id="ARBA00023053"/>
    </source>
</evidence>
<evidence type="ECO:0000256" key="12">
    <source>
        <dbReference type="ARBA" id="ARBA00022847"/>
    </source>
</evidence>
<keyword evidence="9" id="KW-0592">Phosphate transport</keyword>
<keyword evidence="12" id="KW-0769">Symport</keyword>
<feature type="transmembrane region" description="Helical" evidence="24">
    <location>
        <begin position="618"/>
        <end position="646"/>
    </location>
</feature>
<dbReference type="InterPro" id="IPR001204">
    <property type="entry name" value="Phos_transporter"/>
</dbReference>
<dbReference type="FunFam" id="3.40.50.300:FF:000433">
    <property type="entry name" value="Estrogen sulfotransferase"/>
    <property type="match status" value="1"/>
</dbReference>
<comment type="similarity">
    <text evidence="4">Belongs to the inorganic phosphate transporter (PiT) (TC 2.A.20) family.</text>
</comment>
<keyword evidence="6" id="KW-0813">Transport</keyword>
<evidence type="ECO:0000256" key="8">
    <source>
        <dbReference type="ARBA" id="ARBA00022490"/>
    </source>
</evidence>
<feature type="transmembrane region" description="Helical" evidence="24">
    <location>
        <begin position="144"/>
        <end position="170"/>
    </location>
</feature>
<dbReference type="GO" id="GO:0005737">
    <property type="term" value="C:cytoplasm"/>
    <property type="evidence" value="ECO:0007669"/>
    <property type="project" value="UniProtKB-SubCell"/>
</dbReference>
<keyword evidence="8" id="KW-0963">Cytoplasm</keyword>
<feature type="transmembrane region" description="Helical" evidence="24">
    <location>
        <begin position="534"/>
        <end position="551"/>
    </location>
</feature>
<evidence type="ECO:0000313" key="27">
    <source>
        <dbReference type="Proteomes" id="UP000050525"/>
    </source>
</evidence>
<evidence type="ECO:0000256" key="18">
    <source>
        <dbReference type="ARBA" id="ARBA00023180"/>
    </source>
</evidence>
<feature type="transmembrane region" description="Helical" evidence="24">
    <location>
        <begin position="86"/>
        <end position="105"/>
    </location>
</feature>
<comment type="subunit">
    <text evidence="5">Homodimer.</text>
</comment>
<keyword evidence="19" id="KW-0739">Sodium transport</keyword>
<dbReference type="InterPro" id="IPR027417">
    <property type="entry name" value="P-loop_NTPase"/>
</dbReference>
<proteinExistence type="inferred from homology"/>
<evidence type="ECO:0000256" key="17">
    <source>
        <dbReference type="ARBA" id="ARBA00023170"/>
    </source>
</evidence>
<evidence type="ECO:0000256" key="3">
    <source>
        <dbReference type="ARBA" id="ARBA00005771"/>
    </source>
</evidence>
<feature type="transmembrane region" description="Helical" evidence="24">
    <location>
        <begin position="182"/>
        <end position="200"/>
    </location>
</feature>
<comment type="caution">
    <text evidence="26">The sequence shown here is derived from an EMBL/GenBank/DDBJ whole genome shotgun (WGS) entry which is preliminary data.</text>
</comment>
<organism evidence="26 27">
    <name type="scientific">Alligator mississippiensis</name>
    <name type="common">American alligator</name>
    <dbReference type="NCBI Taxonomy" id="8496"/>
    <lineage>
        <taxon>Eukaryota</taxon>
        <taxon>Metazoa</taxon>
        <taxon>Chordata</taxon>
        <taxon>Craniata</taxon>
        <taxon>Vertebrata</taxon>
        <taxon>Euteleostomi</taxon>
        <taxon>Archelosauria</taxon>
        <taxon>Archosauria</taxon>
        <taxon>Crocodylia</taxon>
        <taxon>Alligatoridae</taxon>
        <taxon>Alligatorinae</taxon>
        <taxon>Alligator</taxon>
    </lineage>
</organism>
<evidence type="ECO:0000256" key="7">
    <source>
        <dbReference type="ARBA" id="ARBA00022475"/>
    </source>
</evidence>
<keyword evidence="14" id="KW-0915">Sodium</keyword>
<keyword evidence="11 24" id="KW-0812">Transmembrane</keyword>
<dbReference type="SUPFAM" id="SSF52540">
    <property type="entry name" value="P-loop containing nucleoside triphosphate hydrolases"/>
    <property type="match status" value="1"/>
</dbReference>
<keyword evidence="15" id="KW-0406">Ion transport</keyword>
<name>A0A151MJ36_ALLMI</name>
<evidence type="ECO:0000256" key="10">
    <source>
        <dbReference type="ARBA" id="ARBA00022679"/>
    </source>
</evidence>
<keyword evidence="10" id="KW-0808">Transferase</keyword>
<evidence type="ECO:0000256" key="19">
    <source>
        <dbReference type="ARBA" id="ARBA00023201"/>
    </source>
</evidence>
<evidence type="ECO:0000313" key="26">
    <source>
        <dbReference type="EMBL" id="KYO24483.1"/>
    </source>
</evidence>
<evidence type="ECO:0000256" key="15">
    <source>
        <dbReference type="ARBA" id="ARBA00023065"/>
    </source>
</evidence>
<evidence type="ECO:0000256" key="13">
    <source>
        <dbReference type="ARBA" id="ARBA00022989"/>
    </source>
</evidence>
<comment type="similarity">
    <text evidence="3">Belongs to the sulfotransferase 1 family.</text>
</comment>
<protein>
    <recommendedName>
        <fullName evidence="21">Sodium-dependent phosphate transporter 2</fullName>
    </recommendedName>
    <alternativeName>
        <fullName evidence="22">Solute carrier family 20 member 2</fullName>
    </alternativeName>
</protein>
<accession>A0A151MJ36</accession>
<evidence type="ECO:0000256" key="16">
    <source>
        <dbReference type="ARBA" id="ARBA00023136"/>
    </source>
</evidence>
<feature type="transmembrane region" description="Helical" evidence="24">
    <location>
        <begin position="485"/>
        <end position="504"/>
    </location>
</feature>
<dbReference type="PANTHER" id="PTHR11101">
    <property type="entry name" value="PHOSPHATE TRANSPORTER"/>
    <property type="match status" value="1"/>
</dbReference>
<dbReference type="GO" id="GO:0016324">
    <property type="term" value="C:apical plasma membrane"/>
    <property type="evidence" value="ECO:0007669"/>
    <property type="project" value="UniProtKB-SubCell"/>
</dbReference>
<dbReference type="Gene3D" id="3.40.50.300">
    <property type="entry name" value="P-loop containing nucleotide triphosphate hydrolases"/>
    <property type="match status" value="1"/>
</dbReference>
<feature type="region of interest" description="Disordered" evidence="23">
    <location>
        <begin position="458"/>
        <end position="477"/>
    </location>
</feature>
<dbReference type="GO" id="GO:0015293">
    <property type="term" value="F:symporter activity"/>
    <property type="evidence" value="ECO:0007669"/>
    <property type="project" value="UniProtKB-KW"/>
</dbReference>
<evidence type="ECO:0000256" key="5">
    <source>
        <dbReference type="ARBA" id="ARBA00011738"/>
    </source>
</evidence>
<keyword evidence="7" id="KW-1003">Cell membrane</keyword>
<feature type="domain" description="Sulfotransferase" evidence="25">
    <location>
        <begin position="766"/>
        <end position="1015"/>
    </location>
</feature>
<keyword evidence="16 24" id="KW-0472">Membrane</keyword>
<dbReference type="PANTHER" id="PTHR11101:SF83">
    <property type="entry name" value="SODIUM-DEPENDENT PHOSPHATE TRANSPORTER 2"/>
    <property type="match status" value="1"/>
</dbReference>
<dbReference type="STRING" id="8496.A0A151MJ36"/>
<evidence type="ECO:0000256" key="4">
    <source>
        <dbReference type="ARBA" id="ARBA00009916"/>
    </source>
</evidence>
<comment type="subcellular location">
    <subcellularLocation>
        <location evidence="1">Apical cell membrane</location>
        <topology evidence="1">Multi-pass membrane protein</topology>
    </subcellularLocation>
    <subcellularLocation>
        <location evidence="2">Cytoplasm</location>
    </subcellularLocation>
</comment>
<dbReference type="GO" id="GO:0005315">
    <property type="term" value="F:phosphate transmembrane transporter activity"/>
    <property type="evidence" value="ECO:0007669"/>
    <property type="project" value="InterPro"/>
</dbReference>
<keyword evidence="17" id="KW-0675">Receptor</keyword>
<feature type="transmembrane region" description="Helical" evidence="24">
    <location>
        <begin position="117"/>
        <end position="138"/>
    </location>
</feature>
<evidence type="ECO:0000256" key="21">
    <source>
        <dbReference type="ARBA" id="ARBA00039342"/>
    </source>
</evidence>
<evidence type="ECO:0000256" key="1">
    <source>
        <dbReference type="ARBA" id="ARBA00004424"/>
    </source>
</evidence>
<evidence type="ECO:0000256" key="24">
    <source>
        <dbReference type="SAM" id="Phobius"/>
    </source>
</evidence>
<evidence type="ECO:0000256" key="22">
    <source>
        <dbReference type="ARBA" id="ARBA00041753"/>
    </source>
</evidence>
<evidence type="ECO:0000256" key="11">
    <source>
        <dbReference type="ARBA" id="ARBA00022692"/>
    </source>
</evidence>
<keyword evidence="18" id="KW-0325">Glycoprotein</keyword>
<comment type="catalytic activity">
    <reaction evidence="20">
        <text>2 Na(+)(out) + phosphate(out) = 2 Na(+)(in) + phosphate(in)</text>
        <dbReference type="Rhea" id="RHEA:71259"/>
        <dbReference type="ChEBI" id="CHEBI:29101"/>
        <dbReference type="ChEBI" id="CHEBI:43474"/>
    </reaction>
</comment>
<dbReference type="eggNOG" id="KOG2493">
    <property type="taxonomic scope" value="Eukaryota"/>
</dbReference>
<dbReference type="EMBL" id="AKHW03006071">
    <property type="protein sequence ID" value="KYO24483.1"/>
    <property type="molecule type" value="Genomic_DNA"/>
</dbReference>